<evidence type="ECO:0000313" key="2">
    <source>
        <dbReference type="Proteomes" id="UP000827872"/>
    </source>
</evidence>
<organism evidence="1 2">
    <name type="scientific">Sphaerodactylus townsendi</name>
    <dbReference type="NCBI Taxonomy" id="933632"/>
    <lineage>
        <taxon>Eukaryota</taxon>
        <taxon>Metazoa</taxon>
        <taxon>Chordata</taxon>
        <taxon>Craniata</taxon>
        <taxon>Vertebrata</taxon>
        <taxon>Euteleostomi</taxon>
        <taxon>Lepidosauria</taxon>
        <taxon>Squamata</taxon>
        <taxon>Bifurcata</taxon>
        <taxon>Gekkota</taxon>
        <taxon>Sphaerodactylidae</taxon>
        <taxon>Sphaerodactylus</taxon>
    </lineage>
</organism>
<reference evidence="1" key="1">
    <citation type="submission" date="2021-08" db="EMBL/GenBank/DDBJ databases">
        <title>The first chromosome-level gecko genome reveals the dynamic sex chromosomes of Neotropical dwarf geckos (Sphaerodactylidae: Sphaerodactylus).</title>
        <authorList>
            <person name="Pinto B.J."/>
            <person name="Keating S.E."/>
            <person name="Gamble T."/>
        </authorList>
    </citation>
    <scope>NUCLEOTIDE SEQUENCE</scope>
    <source>
        <strain evidence="1">TG3544</strain>
    </source>
</reference>
<sequence length="130" mass="14224">MAALHGLFNSDLSQSYSHYHCCPGPGLSQLSLVALPALHGPFGSSHSRTYLTPPKPPPSPGEEKASKERFRTGLQMLIQNVGIVLLGWMKLNSSTLFLKLARRMPPKSHEEGMNMMAVPCCFATIRCSEV</sequence>
<comment type="caution">
    <text evidence="1">The sequence shown here is derived from an EMBL/GenBank/DDBJ whole genome shotgun (WGS) entry which is preliminary data.</text>
</comment>
<dbReference type="EMBL" id="CM037620">
    <property type="protein sequence ID" value="KAH7995396.1"/>
    <property type="molecule type" value="Genomic_DNA"/>
</dbReference>
<keyword evidence="2" id="KW-1185">Reference proteome</keyword>
<protein>
    <submittedName>
        <fullName evidence="1">Uncharacterized protein</fullName>
    </submittedName>
</protein>
<evidence type="ECO:0000313" key="1">
    <source>
        <dbReference type="EMBL" id="KAH7995396.1"/>
    </source>
</evidence>
<dbReference type="Proteomes" id="UP000827872">
    <property type="component" value="Linkage Group LG07"/>
</dbReference>
<name>A0ACB8ESE3_9SAUR</name>
<gene>
    <name evidence="1" type="ORF">K3G42_025270</name>
</gene>
<accession>A0ACB8ESE3</accession>
<proteinExistence type="predicted"/>